<evidence type="ECO:0000313" key="1">
    <source>
        <dbReference type="EMBL" id="AFP20470.1"/>
    </source>
</evidence>
<dbReference type="EnsemblBacteria" id="AFP20470">
    <property type="protein sequence ID" value="AFP20470"/>
    <property type="gene ID" value="GSU3572"/>
</dbReference>
<name>I7EP97_GEOSL</name>
<evidence type="ECO:0000313" key="2">
    <source>
        <dbReference type="Proteomes" id="UP000000577"/>
    </source>
</evidence>
<organism evidence="1 2">
    <name type="scientific">Geobacter sulfurreducens (strain ATCC 51573 / DSM 12127 / PCA)</name>
    <dbReference type="NCBI Taxonomy" id="243231"/>
    <lineage>
        <taxon>Bacteria</taxon>
        <taxon>Pseudomonadati</taxon>
        <taxon>Thermodesulfobacteriota</taxon>
        <taxon>Desulfuromonadia</taxon>
        <taxon>Geobacterales</taxon>
        <taxon>Geobacteraceae</taxon>
        <taxon>Geobacter</taxon>
    </lineage>
</organism>
<sequence>MPFRNSHPARNQEGALTGRYFQHVLHAERLRIKPVYSVCTMFLHGIKPCTMGY</sequence>
<dbReference type="AlphaFoldDB" id="I7EP97"/>
<reference evidence="1 2" key="2">
    <citation type="journal article" date="2012" name="BMC Genomics">
        <title>Comparative genomic analysis of Geobacter sulfurreducens KN400, a strain with enhanced capacity for extracellular electron transfer and electricity production.</title>
        <authorList>
            <person name="Butler J.E."/>
            <person name="Young N.D."/>
            <person name="Aklujkar M."/>
            <person name="Lovley D.R."/>
        </authorList>
    </citation>
    <scope>NUCLEOTIDE SEQUENCE [LARGE SCALE GENOMIC DNA]</scope>
    <source>
        <strain evidence="2">ATCC 51573 / DSM 12127 / PCA</strain>
    </source>
</reference>
<proteinExistence type="predicted"/>
<accession>I7EP97</accession>
<dbReference type="EMBL" id="AE017180">
    <property type="protein sequence ID" value="AFP20470.1"/>
    <property type="molecule type" value="Genomic_DNA"/>
</dbReference>
<dbReference type="HOGENOM" id="CLU_3061963_0_0_7"/>
<gene>
    <name evidence="1" type="ordered locus">GSU3572</name>
</gene>
<reference evidence="1 2" key="1">
    <citation type="journal article" date="2003" name="Science">
        <title>Genome of Geobacter sulfurreducens: metal reduction in subsurface environments.</title>
        <authorList>
            <person name="Methe B.A."/>
            <person name="Nelson K.E."/>
            <person name="Eisen J.A."/>
            <person name="Paulsen I.T."/>
            <person name="Nelson W."/>
            <person name="Heidelberg J.F."/>
            <person name="Wu D."/>
            <person name="Wu M."/>
            <person name="Ward N."/>
            <person name="Beanan M.J."/>
            <person name="Dodson R.J."/>
            <person name="Madupu R."/>
            <person name="Brinkac L.M."/>
            <person name="Daugherty S.C."/>
            <person name="DeBoy R.T."/>
            <person name="Durkin A.S."/>
            <person name="Gwinn M."/>
            <person name="Kolonay J.F."/>
            <person name="Sullivan S.A."/>
            <person name="Haft D.H."/>
            <person name="Selengut J."/>
            <person name="Davidsen T.M."/>
            <person name="Zafar N."/>
            <person name="White O."/>
            <person name="Tran B."/>
            <person name="Romero C."/>
            <person name="Forberger H.A."/>
            <person name="Weidman J."/>
            <person name="Khouri H."/>
            <person name="Feldblyum T.V."/>
            <person name="Utterback T.R."/>
            <person name="Van Aken S.E."/>
            <person name="Lovley D.R."/>
            <person name="Fraser C.M."/>
        </authorList>
    </citation>
    <scope>NUCLEOTIDE SEQUENCE [LARGE SCALE GENOMIC DNA]</scope>
    <source>
        <strain evidence="2">ATCC 51573 / DSM 12127 / PCA</strain>
    </source>
</reference>
<protein>
    <submittedName>
        <fullName evidence="1">Uncharacterized protein</fullName>
    </submittedName>
</protein>
<keyword evidence="2" id="KW-1185">Reference proteome</keyword>
<dbReference type="STRING" id="243231.GSU3572"/>
<dbReference type="InParanoid" id="I7EP97"/>
<dbReference type="Proteomes" id="UP000000577">
    <property type="component" value="Chromosome"/>
</dbReference>
<dbReference type="KEGG" id="gsu:GSU3572"/>